<dbReference type="SUPFAM" id="SSF55729">
    <property type="entry name" value="Acyl-CoA N-acyltransferases (Nat)"/>
    <property type="match status" value="1"/>
</dbReference>
<keyword evidence="1 4" id="KW-0808">Transferase</keyword>
<dbReference type="GO" id="GO:0016747">
    <property type="term" value="F:acyltransferase activity, transferring groups other than amino-acyl groups"/>
    <property type="evidence" value="ECO:0007669"/>
    <property type="project" value="InterPro"/>
</dbReference>
<dbReference type="PROSITE" id="PS51186">
    <property type="entry name" value="GNAT"/>
    <property type="match status" value="1"/>
</dbReference>
<dbReference type="CDD" id="cd04301">
    <property type="entry name" value="NAT_SF"/>
    <property type="match status" value="1"/>
</dbReference>
<evidence type="ECO:0000259" key="3">
    <source>
        <dbReference type="PROSITE" id="PS51186"/>
    </source>
</evidence>
<accession>A0A5Q6RXV2</accession>
<dbReference type="Proteomes" id="UP000307768">
    <property type="component" value="Unassembled WGS sequence"/>
</dbReference>
<evidence type="ECO:0000256" key="1">
    <source>
        <dbReference type="ARBA" id="ARBA00022679"/>
    </source>
</evidence>
<evidence type="ECO:0000313" key="4">
    <source>
        <dbReference type="EMBL" id="KAA1422764.1"/>
    </source>
</evidence>
<dbReference type="Gene3D" id="3.40.630.30">
    <property type="match status" value="1"/>
</dbReference>
<dbReference type="RefSeq" id="WP_149769714.1">
    <property type="nucleotide sequence ID" value="NZ_VDFQ02000003.1"/>
</dbReference>
<dbReference type="InterPro" id="IPR016181">
    <property type="entry name" value="Acyl_CoA_acyltransferase"/>
</dbReference>
<dbReference type="InterPro" id="IPR000182">
    <property type="entry name" value="GNAT_dom"/>
</dbReference>
<dbReference type="InterPro" id="IPR050832">
    <property type="entry name" value="Bact_Acetyltransf"/>
</dbReference>
<sequence>MTPPETYEPRLATPGDADEVARLLHDFNTEYAWPSPGADVLTPRLRNLLGGISTYAVIAGRPAVAVALVTVRPNVWYEGPVALLDELYVVPSLRGQGIGTTVLDLVTAHARERHVALVEVNVDEGDVDAQRFYVRHGFSMIEPETGERAFYLHQEIGD</sequence>
<feature type="domain" description="N-acetyltransferase" evidence="3">
    <location>
        <begin position="7"/>
        <end position="157"/>
    </location>
</feature>
<dbReference type="Pfam" id="PF00583">
    <property type="entry name" value="Acetyltransf_1"/>
    <property type="match status" value="1"/>
</dbReference>
<evidence type="ECO:0000256" key="2">
    <source>
        <dbReference type="ARBA" id="ARBA00023315"/>
    </source>
</evidence>
<name>A0A5Q6RXV2_9ACTN</name>
<reference evidence="4 5" key="1">
    <citation type="submission" date="2019-09" db="EMBL/GenBank/DDBJ databases">
        <title>Mumia zhuanghuii sp. nov. isolated from the intestinal contents of plateau pika (Ochotona curzoniae) in the Qinghai-Tibet plateau of China.</title>
        <authorList>
            <person name="Tian Z."/>
        </authorList>
    </citation>
    <scope>NUCLEOTIDE SEQUENCE [LARGE SCALE GENOMIC DNA]</scope>
    <source>
        <strain evidence="5">350</strain>
    </source>
</reference>
<keyword evidence="2" id="KW-0012">Acyltransferase</keyword>
<proteinExistence type="predicted"/>
<dbReference type="PANTHER" id="PTHR43877">
    <property type="entry name" value="AMINOALKYLPHOSPHONATE N-ACETYLTRANSFERASE-RELATED-RELATED"/>
    <property type="match status" value="1"/>
</dbReference>
<dbReference type="AlphaFoldDB" id="A0A5Q6RXV2"/>
<comment type="caution">
    <text evidence="4">The sequence shown here is derived from an EMBL/GenBank/DDBJ whole genome shotgun (WGS) entry which is preliminary data.</text>
</comment>
<organism evidence="4 5">
    <name type="scientific">Mumia zhuanghuii</name>
    <dbReference type="NCBI Taxonomy" id="2585211"/>
    <lineage>
        <taxon>Bacteria</taxon>
        <taxon>Bacillati</taxon>
        <taxon>Actinomycetota</taxon>
        <taxon>Actinomycetes</taxon>
        <taxon>Propionibacteriales</taxon>
        <taxon>Nocardioidaceae</taxon>
        <taxon>Mumia</taxon>
    </lineage>
</organism>
<evidence type="ECO:0000313" key="5">
    <source>
        <dbReference type="Proteomes" id="UP000307768"/>
    </source>
</evidence>
<dbReference type="EMBL" id="VDFQ02000003">
    <property type="protein sequence ID" value="KAA1422764.1"/>
    <property type="molecule type" value="Genomic_DNA"/>
</dbReference>
<dbReference type="OrthoDB" id="9805924at2"/>
<protein>
    <submittedName>
        <fullName evidence="4">GNAT family N-acetyltransferase</fullName>
    </submittedName>
</protein>
<gene>
    <name evidence="4" type="ORF">FE697_011395</name>
</gene>